<reference evidence="2" key="1">
    <citation type="submission" date="2020-11" db="EMBL/GenBank/DDBJ databases">
        <authorList>
            <person name="Tran Van P."/>
        </authorList>
    </citation>
    <scope>NUCLEOTIDE SEQUENCE</scope>
</reference>
<organism evidence="2">
    <name type="scientific">Timema shepardi</name>
    <name type="common">Walking stick</name>
    <dbReference type="NCBI Taxonomy" id="629360"/>
    <lineage>
        <taxon>Eukaryota</taxon>
        <taxon>Metazoa</taxon>
        <taxon>Ecdysozoa</taxon>
        <taxon>Arthropoda</taxon>
        <taxon>Hexapoda</taxon>
        <taxon>Insecta</taxon>
        <taxon>Pterygota</taxon>
        <taxon>Neoptera</taxon>
        <taxon>Polyneoptera</taxon>
        <taxon>Phasmatodea</taxon>
        <taxon>Timematodea</taxon>
        <taxon>Timematoidea</taxon>
        <taxon>Timematidae</taxon>
        <taxon>Timema</taxon>
    </lineage>
</organism>
<dbReference type="AlphaFoldDB" id="A0A7R9B540"/>
<name>A0A7R9B540_TIMSH</name>
<evidence type="ECO:0000313" key="2">
    <source>
        <dbReference type="EMBL" id="CAD7266138.1"/>
    </source>
</evidence>
<gene>
    <name evidence="2" type="ORF">TSIB3V08_LOCUS10164</name>
</gene>
<evidence type="ECO:0000256" key="1">
    <source>
        <dbReference type="SAM" id="MobiDB-lite"/>
    </source>
</evidence>
<proteinExistence type="predicted"/>
<sequence>MEIASTQSAGLGPPRMGFRGNGGTDVQGKCGPAQVDAPHKRPPDAHVFPRLGPLTGDGNSFLILTTPNITSEVTAGLMESSLSSLSLSLLTVAKSPRFQLYLKVVCWVEHKDERGASGAVHLVFVSAGAPESPRTTSGGKRSCIRHR</sequence>
<dbReference type="EMBL" id="OC006456">
    <property type="protein sequence ID" value="CAD7266138.1"/>
    <property type="molecule type" value="Genomic_DNA"/>
</dbReference>
<protein>
    <submittedName>
        <fullName evidence="2">Uncharacterized protein</fullName>
    </submittedName>
</protein>
<accession>A0A7R9B540</accession>
<feature type="region of interest" description="Disordered" evidence="1">
    <location>
        <begin position="1"/>
        <end position="51"/>
    </location>
</feature>